<dbReference type="GO" id="GO:0101006">
    <property type="term" value="F:protein histidine phosphatase activity"/>
    <property type="evidence" value="ECO:0007669"/>
    <property type="project" value="TreeGrafter"/>
</dbReference>
<feature type="binding site" evidence="2">
    <location>
        <position position="65"/>
    </location>
    <ligand>
        <name>substrate</name>
    </ligand>
</feature>
<dbReference type="Gene3D" id="3.40.50.1240">
    <property type="entry name" value="Phosphoglycerate mutase-like"/>
    <property type="match status" value="1"/>
</dbReference>
<dbReference type="PIRSF" id="PIRSF000709">
    <property type="entry name" value="6PFK_2-Ptase"/>
    <property type="match status" value="1"/>
</dbReference>
<gene>
    <name evidence="3" type="ORF">HH308_14180</name>
</gene>
<dbReference type="PANTHER" id="PTHR48100:SF15">
    <property type="entry name" value="SEDOHEPTULOSE 1,7-BISPHOSPHATASE"/>
    <property type="match status" value="1"/>
</dbReference>
<dbReference type="Proteomes" id="UP000550729">
    <property type="component" value="Unassembled WGS sequence"/>
</dbReference>
<evidence type="ECO:0000256" key="2">
    <source>
        <dbReference type="PIRSR" id="PIRSR613078-2"/>
    </source>
</evidence>
<dbReference type="CDD" id="cd07067">
    <property type="entry name" value="HP_PGM_like"/>
    <property type="match status" value="1"/>
</dbReference>
<name>A0A848KVS8_9ACTN</name>
<evidence type="ECO:0000256" key="1">
    <source>
        <dbReference type="PIRSR" id="PIRSR613078-1"/>
    </source>
</evidence>
<dbReference type="SMART" id="SM00855">
    <property type="entry name" value="PGAM"/>
    <property type="match status" value="1"/>
</dbReference>
<sequence>MDSRTGHRLLLVRHGQTEWAINGRHTGRTDIDLTPLGESGARDLAAHIASLQLDDPYVICSPRLRARRTAELAGLSVDETTELVAEWDYGDYEGLTRIYIQAELDPSWTIFTHGAPGGESVADMTIRVDDAIKHATDIMMDRDVVIVSHGHFSRSFIARFLDQPIDFGAKLTFIPAGTALLSDAEPTRTLDVLSA</sequence>
<accession>A0A848KVS8</accession>
<dbReference type="RefSeq" id="WP_170194865.1">
    <property type="nucleotide sequence ID" value="NZ_JABBNB010000013.1"/>
</dbReference>
<keyword evidence="4" id="KW-1185">Reference proteome</keyword>
<organism evidence="3 4">
    <name type="scientific">Gordonia asplenii</name>
    <dbReference type="NCBI Taxonomy" id="2725283"/>
    <lineage>
        <taxon>Bacteria</taxon>
        <taxon>Bacillati</taxon>
        <taxon>Actinomycetota</taxon>
        <taxon>Actinomycetes</taxon>
        <taxon>Mycobacteriales</taxon>
        <taxon>Gordoniaceae</taxon>
        <taxon>Gordonia</taxon>
    </lineage>
</organism>
<dbReference type="InterPro" id="IPR050275">
    <property type="entry name" value="PGM_Phosphatase"/>
</dbReference>
<reference evidence="3 4" key="1">
    <citation type="submission" date="2020-04" db="EMBL/GenBank/DDBJ databases">
        <title>Gordonia sp. nov. TBRC 11910.</title>
        <authorList>
            <person name="Suriyachadkun C."/>
        </authorList>
    </citation>
    <scope>NUCLEOTIDE SEQUENCE [LARGE SCALE GENOMIC DNA]</scope>
    <source>
        <strain evidence="3 4">TBRC 11910</strain>
    </source>
</reference>
<dbReference type="InterPro" id="IPR013078">
    <property type="entry name" value="His_Pase_superF_clade-1"/>
</dbReference>
<feature type="binding site" evidence="2">
    <location>
        <begin position="86"/>
        <end position="89"/>
    </location>
    <ligand>
        <name>substrate</name>
    </ligand>
</feature>
<feature type="active site" description="Proton donor/acceptor" evidence="1">
    <location>
        <position position="86"/>
    </location>
</feature>
<dbReference type="GO" id="GO:0070297">
    <property type="term" value="P:regulation of phosphorelay signal transduction system"/>
    <property type="evidence" value="ECO:0007669"/>
    <property type="project" value="TreeGrafter"/>
</dbReference>
<protein>
    <submittedName>
        <fullName evidence="3">Acid phosphatase</fullName>
    </submittedName>
</protein>
<feature type="binding site" evidence="2">
    <location>
        <begin position="26"/>
        <end position="27"/>
    </location>
    <ligand>
        <name>substrate</name>
    </ligand>
</feature>
<proteinExistence type="predicted"/>
<dbReference type="PANTHER" id="PTHR48100">
    <property type="entry name" value="BROAD-SPECIFICITY PHOSPHATASE YOR283W-RELATED"/>
    <property type="match status" value="1"/>
</dbReference>
<dbReference type="AlphaFoldDB" id="A0A848KVS8"/>
<dbReference type="Pfam" id="PF00300">
    <property type="entry name" value="His_Phos_1"/>
    <property type="match status" value="1"/>
</dbReference>
<dbReference type="InterPro" id="IPR029033">
    <property type="entry name" value="His_PPase_superfam"/>
</dbReference>
<feature type="active site" description="Tele-phosphohistidine intermediate" evidence="1">
    <location>
        <position position="14"/>
    </location>
</feature>
<dbReference type="EMBL" id="JABBNB010000013">
    <property type="protein sequence ID" value="NMO02362.1"/>
    <property type="molecule type" value="Genomic_DNA"/>
</dbReference>
<comment type="caution">
    <text evidence="3">The sequence shown here is derived from an EMBL/GenBank/DDBJ whole genome shotgun (WGS) entry which is preliminary data.</text>
</comment>
<evidence type="ECO:0000313" key="3">
    <source>
        <dbReference type="EMBL" id="NMO02362.1"/>
    </source>
</evidence>
<dbReference type="SUPFAM" id="SSF53254">
    <property type="entry name" value="Phosphoglycerate mutase-like"/>
    <property type="match status" value="1"/>
</dbReference>
<evidence type="ECO:0000313" key="4">
    <source>
        <dbReference type="Proteomes" id="UP000550729"/>
    </source>
</evidence>